<organism evidence="9 10">
    <name type="scientific">Paramecium tetraurelia</name>
    <dbReference type="NCBI Taxonomy" id="5888"/>
    <lineage>
        <taxon>Eukaryota</taxon>
        <taxon>Sar</taxon>
        <taxon>Alveolata</taxon>
        <taxon>Ciliophora</taxon>
        <taxon>Intramacronucleata</taxon>
        <taxon>Oligohymenophorea</taxon>
        <taxon>Peniculida</taxon>
        <taxon>Parameciidae</taxon>
        <taxon>Paramecium</taxon>
    </lineage>
</organism>
<dbReference type="InterPro" id="IPR050630">
    <property type="entry name" value="WD_repeat_EMAP"/>
</dbReference>
<dbReference type="SUPFAM" id="SSF50978">
    <property type="entry name" value="WD40 repeat-like"/>
    <property type="match status" value="2"/>
</dbReference>
<dbReference type="InterPro" id="IPR001680">
    <property type="entry name" value="WD40_rpt"/>
</dbReference>
<dbReference type="KEGG" id="ptm:GSPATT00028616001"/>
<dbReference type="Gene3D" id="2.160.20.80">
    <property type="entry name" value="E3 ubiquitin-protein ligase SopA"/>
    <property type="match status" value="1"/>
</dbReference>
<dbReference type="AlphaFoldDB" id="A0BGB4"/>
<name>A0BGB4_PARTE</name>
<dbReference type="PANTHER" id="PTHR13720:SF14">
    <property type="entry name" value="CILIA- AND FLAGELLA-ASSOCIATED PROTEIN 52"/>
    <property type="match status" value="1"/>
</dbReference>
<evidence type="ECO:0000256" key="7">
    <source>
        <dbReference type="ARBA" id="ARBA00029456"/>
    </source>
</evidence>
<dbReference type="GO" id="GO:0031514">
    <property type="term" value="C:motile cilium"/>
    <property type="evidence" value="ECO:0007669"/>
    <property type="project" value="UniProtKB-SubCell"/>
</dbReference>
<sequence length="944" mass="110568">MKYFLENLLIPYLKDILLTPLLLKIAIKHLQNTENLESLKSININGRVKTLKKDQELILLPSNAQIFSKYKVLEFFMSQCHTKRKQKNETSDLQISFEEFQNNLKLTCLNDLNEQSQLQSLILKNNQEGFSLEISELSSSTNSKLITFNNNQVQFLHQQILDFFIAQKILKYLQVKNEITNFLNNEQVNLSQKQNEQVVELLIDRLKNDEFRKKNLKEVLKLSINDKSKVRASSNGIFLLSKMGACLENENFKGIIIENTSMIGLNSINCDFTECKIKNVDIDFCNLNCCKFMNSEFQNASCCEFPEIQENEEVLQVISFKQDQQLAVLKQNGKVNIWNVEAVERDVEIENIIKNKYKQIIISKDDSTLIALTDYQIEFWNLNKYVSTAHISFISKSKYMFLSPDNTLLICNSQNQDIEKVKYTQSDQIWRKQQIPLSLKQDAVQMAINHSNELLVVRNTSNQIKFFNLSTSNEIIITQQISGNAFTSTADGERLIIQHKNQIDFYQFEISNGTLNYLKHFNISKLENPKGLYICQNSEIILIQGQNQTKIFYERTQQLQQLPKRFYGENSVLSRNGEIFINWKDNKVQLWDLKSLNKTKQKEEIDDYVKCCQYSPDGQKLLIVSSKKTLFYNIDQKIYHWIFESIYSFCFHPTKEILVTFSKQGLKFWRINTEHQLISLPKFDIFQEFEVQKLIFSQNGEWLVFCNKNIVSIMNVLKVLKVSNQIDQLENIIQIPGFNYNEKDQFNFSKNLLQYSFDNQQLLKFNPQEQKCEILQNFDSNCEAQTFSPTGKYIAYGEKSEKKNFITYKVQHEINAIYFSNNEKQLYFVTQKHTEIQIYFILERNSIRMLQQMQVIKSHRIIRSLSLHPKNVQFLVVGKSGEILFYNKKQDQNEYEMCVKMGESDELCSLNSDISLLRITSNIKQQNLRLLLLQKGAKTQPINA</sequence>
<evidence type="ECO:0000256" key="4">
    <source>
        <dbReference type="ARBA" id="ARBA00022574"/>
    </source>
</evidence>
<keyword evidence="6" id="KW-0966">Cell projection</keyword>
<dbReference type="EMBL" id="CT867993">
    <property type="protein sequence ID" value="CAK57581.1"/>
    <property type="molecule type" value="Genomic_DNA"/>
</dbReference>
<proteinExistence type="inferred from homology"/>
<evidence type="ECO:0000256" key="6">
    <source>
        <dbReference type="ARBA" id="ARBA00022846"/>
    </source>
</evidence>
<evidence type="ECO:0000256" key="5">
    <source>
        <dbReference type="ARBA" id="ARBA00022737"/>
    </source>
</evidence>
<accession>A0BGB4</accession>
<keyword evidence="6" id="KW-0282">Flagellum</keyword>
<evidence type="ECO:0000256" key="2">
    <source>
        <dbReference type="ARBA" id="ARBA00004496"/>
    </source>
</evidence>
<dbReference type="RefSeq" id="XP_001424979.1">
    <property type="nucleotide sequence ID" value="XM_001424942.1"/>
</dbReference>
<keyword evidence="10" id="KW-1185">Reference proteome</keyword>
<protein>
    <recommendedName>
        <fullName evidence="8">Cilia- and flagella-associated protein 52</fullName>
    </recommendedName>
</protein>
<dbReference type="GO" id="GO:0005930">
    <property type="term" value="C:axoneme"/>
    <property type="evidence" value="ECO:0007669"/>
    <property type="project" value="UniProtKB-ARBA"/>
</dbReference>
<keyword evidence="6" id="KW-0969">Cilium</keyword>
<evidence type="ECO:0000256" key="8">
    <source>
        <dbReference type="ARBA" id="ARBA00029552"/>
    </source>
</evidence>
<dbReference type="Gene3D" id="2.130.10.10">
    <property type="entry name" value="YVTN repeat-like/Quinoprotein amine dehydrogenase"/>
    <property type="match status" value="3"/>
</dbReference>
<reference evidence="9 10" key="1">
    <citation type="journal article" date="2006" name="Nature">
        <title>Global trends of whole-genome duplications revealed by the ciliate Paramecium tetraurelia.</title>
        <authorList>
            <consortium name="Genoscope"/>
            <person name="Aury J.-M."/>
            <person name="Jaillon O."/>
            <person name="Duret L."/>
            <person name="Noel B."/>
            <person name="Jubin C."/>
            <person name="Porcel B.M."/>
            <person name="Segurens B."/>
            <person name="Daubin V."/>
            <person name="Anthouard V."/>
            <person name="Aiach N."/>
            <person name="Arnaiz O."/>
            <person name="Billaut A."/>
            <person name="Beisson J."/>
            <person name="Blanc I."/>
            <person name="Bouhouche K."/>
            <person name="Camara F."/>
            <person name="Duharcourt S."/>
            <person name="Guigo R."/>
            <person name="Gogendeau D."/>
            <person name="Katinka M."/>
            <person name="Keller A.-M."/>
            <person name="Kissmehl R."/>
            <person name="Klotz C."/>
            <person name="Koll F."/>
            <person name="Le Moue A."/>
            <person name="Lepere C."/>
            <person name="Malinsky S."/>
            <person name="Nowacki M."/>
            <person name="Nowak J.K."/>
            <person name="Plattner H."/>
            <person name="Poulain J."/>
            <person name="Ruiz F."/>
            <person name="Serrano V."/>
            <person name="Zagulski M."/>
            <person name="Dessen P."/>
            <person name="Betermier M."/>
            <person name="Weissenbach J."/>
            <person name="Scarpelli C."/>
            <person name="Schachter V."/>
            <person name="Sperling L."/>
            <person name="Meyer E."/>
            <person name="Cohen J."/>
            <person name="Wincker P."/>
        </authorList>
    </citation>
    <scope>NUCLEOTIDE SEQUENCE [LARGE SCALE GENOMIC DNA]</scope>
    <source>
        <strain evidence="9 10">Stock d4-2</strain>
    </source>
</reference>
<comment type="subcellular location">
    <subcellularLocation>
        <location evidence="1">Cell projection</location>
        <location evidence="1">Cilium</location>
        <location evidence="1">Flagellum</location>
    </subcellularLocation>
    <subcellularLocation>
        <location evidence="2">Cytoplasm</location>
    </subcellularLocation>
</comment>
<dbReference type="SMART" id="SM00320">
    <property type="entry name" value="WD40"/>
    <property type="match status" value="3"/>
</dbReference>
<keyword evidence="3" id="KW-0963">Cytoplasm</keyword>
<keyword evidence="5" id="KW-0677">Repeat</keyword>
<dbReference type="OrthoDB" id="10583276at2759"/>
<evidence type="ECO:0000313" key="10">
    <source>
        <dbReference type="Proteomes" id="UP000000600"/>
    </source>
</evidence>
<dbReference type="InterPro" id="IPR036322">
    <property type="entry name" value="WD40_repeat_dom_sf"/>
</dbReference>
<dbReference type="SUPFAM" id="SSF141571">
    <property type="entry name" value="Pentapeptide repeat-like"/>
    <property type="match status" value="1"/>
</dbReference>
<dbReference type="InterPro" id="IPR015943">
    <property type="entry name" value="WD40/YVTN_repeat-like_dom_sf"/>
</dbReference>
<dbReference type="HOGENOM" id="CLU_311354_0_0_1"/>
<dbReference type="Proteomes" id="UP000000600">
    <property type="component" value="Unassembled WGS sequence"/>
</dbReference>
<dbReference type="GeneID" id="5010777"/>
<evidence type="ECO:0000313" key="9">
    <source>
        <dbReference type="EMBL" id="CAK57581.1"/>
    </source>
</evidence>
<gene>
    <name evidence="9" type="ORF">GSPATT00028616001</name>
</gene>
<comment type="similarity">
    <text evidence="7">Belongs to the CFAP52 family.</text>
</comment>
<dbReference type="PANTHER" id="PTHR13720">
    <property type="entry name" value="WD-40 REPEAT PROTEIN"/>
    <property type="match status" value="1"/>
</dbReference>
<evidence type="ECO:0000256" key="1">
    <source>
        <dbReference type="ARBA" id="ARBA00004230"/>
    </source>
</evidence>
<evidence type="ECO:0000256" key="3">
    <source>
        <dbReference type="ARBA" id="ARBA00022490"/>
    </source>
</evidence>
<dbReference type="InParanoid" id="A0BGB4"/>
<keyword evidence="4" id="KW-0853">WD repeat</keyword>